<keyword evidence="6 8" id="KW-0378">Hydrolase</keyword>
<evidence type="ECO:0000313" key="10">
    <source>
        <dbReference type="EMBL" id="MCG6658603.1"/>
    </source>
</evidence>
<dbReference type="InterPro" id="IPR000819">
    <property type="entry name" value="Peptidase_M17_C"/>
</dbReference>
<dbReference type="InterPro" id="IPR043472">
    <property type="entry name" value="Macro_dom-like"/>
</dbReference>
<feature type="binding site" evidence="8">
    <location>
        <position position="353"/>
    </location>
    <ligand>
        <name>Mn(2+)</name>
        <dbReference type="ChEBI" id="CHEBI:29035"/>
        <label>1</label>
    </ligand>
</feature>
<dbReference type="EC" id="3.4.11.10" evidence="8"/>
<feature type="binding site" evidence="8">
    <location>
        <position position="353"/>
    </location>
    <ligand>
        <name>Mn(2+)</name>
        <dbReference type="ChEBI" id="CHEBI:29035"/>
        <label>2</label>
    </ligand>
</feature>
<feature type="binding site" evidence="8">
    <location>
        <position position="274"/>
    </location>
    <ligand>
        <name>Mn(2+)</name>
        <dbReference type="ChEBI" id="CHEBI:29035"/>
        <label>2</label>
    </ligand>
</feature>
<dbReference type="CDD" id="cd00433">
    <property type="entry name" value="Peptidase_M17"/>
    <property type="match status" value="1"/>
</dbReference>
<dbReference type="EMBL" id="JABFUC010000009">
    <property type="protein sequence ID" value="MCG6658603.1"/>
    <property type="molecule type" value="Genomic_DNA"/>
</dbReference>
<keyword evidence="5 8" id="KW-0645">Protease</keyword>
<feature type="active site" evidence="8">
    <location>
        <position position="281"/>
    </location>
</feature>
<dbReference type="Gene3D" id="3.40.220.10">
    <property type="entry name" value="Leucine Aminopeptidase, subunit E, domain 1"/>
    <property type="match status" value="1"/>
</dbReference>
<dbReference type="Pfam" id="PF02789">
    <property type="entry name" value="Peptidase_M17_N"/>
    <property type="match status" value="1"/>
</dbReference>
<keyword evidence="7 8" id="KW-0464">Manganese</keyword>
<gene>
    <name evidence="8" type="primary">pepA</name>
    <name evidence="10" type="ORF">HOP52_12655</name>
</gene>
<evidence type="ECO:0000313" key="11">
    <source>
        <dbReference type="Proteomes" id="UP000814385"/>
    </source>
</evidence>
<dbReference type="Proteomes" id="UP000814385">
    <property type="component" value="Unassembled WGS sequence"/>
</dbReference>
<proteinExistence type="inferred from homology"/>
<dbReference type="PROSITE" id="PS00631">
    <property type="entry name" value="CYTOSOL_AP"/>
    <property type="match status" value="1"/>
</dbReference>
<dbReference type="Pfam" id="PF00883">
    <property type="entry name" value="Peptidase_M17"/>
    <property type="match status" value="1"/>
</dbReference>
<dbReference type="InterPro" id="IPR011356">
    <property type="entry name" value="Leucine_aapep/pepB"/>
</dbReference>
<feature type="binding site" evidence="8">
    <location>
        <position position="351"/>
    </location>
    <ligand>
        <name>Mn(2+)</name>
        <dbReference type="ChEBI" id="CHEBI:29035"/>
        <label>1</label>
    </ligand>
</feature>
<dbReference type="SUPFAM" id="SSF52949">
    <property type="entry name" value="Macro domain-like"/>
    <property type="match status" value="1"/>
</dbReference>
<evidence type="ECO:0000259" key="9">
    <source>
        <dbReference type="PROSITE" id="PS00631"/>
    </source>
</evidence>
<comment type="subcellular location">
    <subcellularLocation>
        <location evidence="8">Cytoplasm</location>
    </subcellularLocation>
</comment>
<feature type="active site" evidence="8">
    <location>
        <position position="355"/>
    </location>
</feature>
<comment type="caution">
    <text evidence="10">The sequence shown here is derived from an EMBL/GenBank/DDBJ whole genome shotgun (WGS) entry which is preliminary data.</text>
</comment>
<keyword evidence="11" id="KW-1185">Reference proteome</keyword>
<dbReference type="RefSeq" id="WP_238977747.1">
    <property type="nucleotide sequence ID" value="NZ_JABFUC010000009.1"/>
</dbReference>
<dbReference type="EC" id="3.4.11.1" evidence="8"/>
<keyword evidence="8" id="KW-0479">Metal-binding</keyword>
<keyword evidence="4 8" id="KW-0031">Aminopeptidase</keyword>
<dbReference type="PANTHER" id="PTHR11963">
    <property type="entry name" value="LEUCINE AMINOPEPTIDASE-RELATED"/>
    <property type="match status" value="1"/>
</dbReference>
<accession>A0ABS9PA16</accession>
<dbReference type="HAMAP" id="MF_00181">
    <property type="entry name" value="Cytosol_peptidase_M17"/>
    <property type="match status" value="1"/>
</dbReference>
<comment type="function">
    <text evidence="8">Presumably involved in the processing and regular turnover of intracellular proteins. Catalyzes the removal of unsubstituted N-terminal amino acids from various peptides.</text>
</comment>
<feature type="binding site" evidence="8">
    <location>
        <position position="292"/>
    </location>
    <ligand>
        <name>Mn(2+)</name>
        <dbReference type="ChEBI" id="CHEBI:29035"/>
        <label>2</label>
    </ligand>
</feature>
<evidence type="ECO:0000256" key="1">
    <source>
        <dbReference type="ARBA" id="ARBA00000135"/>
    </source>
</evidence>
<dbReference type="PRINTS" id="PR00481">
    <property type="entry name" value="LAMNOPPTDASE"/>
</dbReference>
<comment type="similarity">
    <text evidence="3 8">Belongs to the peptidase M17 family.</text>
</comment>
<dbReference type="NCBIfam" id="NF002074">
    <property type="entry name" value="PRK00913.1-4"/>
    <property type="match status" value="1"/>
</dbReference>
<evidence type="ECO:0000256" key="4">
    <source>
        <dbReference type="ARBA" id="ARBA00022438"/>
    </source>
</evidence>
<comment type="catalytic activity">
    <reaction evidence="2 8">
        <text>Release of an N-terminal amino acid, preferentially leucine, but not glutamic or aspartic acids.</text>
        <dbReference type="EC" id="3.4.11.10"/>
    </reaction>
</comment>
<feature type="binding site" evidence="8">
    <location>
        <position position="274"/>
    </location>
    <ligand>
        <name>Mn(2+)</name>
        <dbReference type="ChEBI" id="CHEBI:29035"/>
        <label>1</label>
    </ligand>
</feature>
<feature type="binding site" evidence="8">
    <location>
        <position position="269"/>
    </location>
    <ligand>
        <name>Mn(2+)</name>
        <dbReference type="ChEBI" id="CHEBI:29035"/>
        <label>2</label>
    </ligand>
</feature>
<name>A0ABS9PA16_9GAMM</name>
<dbReference type="NCBIfam" id="NF002077">
    <property type="entry name" value="PRK00913.2-4"/>
    <property type="match status" value="1"/>
</dbReference>
<reference evidence="10 11" key="1">
    <citation type="submission" date="2020-05" db="EMBL/GenBank/DDBJ databases">
        <title>Comparative genomic analysis of denitrifying bacteria from Halomonas genus.</title>
        <authorList>
            <person name="Wang L."/>
            <person name="Shao Z."/>
        </authorList>
    </citation>
    <scope>NUCLEOTIDE SEQUENCE [LARGE SCALE GENOMIC DNA]</scope>
    <source>
        <strain evidence="10 11">A4</strain>
    </source>
</reference>
<sequence length="508" mass="54127">MEFPVQTANPAKIETACFVVPVFKDGDLLPAAAKLDDASERLIGQLIERGDFDAKLGNVQLIPFAPGLGADRLLLVGLGERDKCQEGAFRKAVDAAFTALAGLSVDDVAVAFTDVPLTDRHCDWKARMVAEAAHRAVYRFNEFKSKPAPTPRLARTTLLVSEGGNAEAAREGARIGDAVGQGVSLTRTLGNLPGNVCTPRYLAEQAERLGRDSGGALAVEILDEEALERLGAHSLLSVGRGSEEPSRLIVMKYQGAESADDAPHVLVGKGITFDTGGISLKPGEAMDEMKFDMCGAASVFGTVQSILALRPKLNLVFIVAAAENMPDGRATKPGDIIKTLKGLSVEVLNTDAEGRLVLCDALTYAERFKPASVVDIATLTGAAIIALGHHATGLLSNDDDLALDLLDAGQTAWDRAWHLPLWDEYQEQLDSNFADLANIGGRPAGTITAACFLSRFAEQFPWAHLDIAGTAWSSGKQKGASGRPVGLLTQYLLDRESEVKSLENSREL</sequence>
<comment type="catalytic activity">
    <reaction evidence="1 8">
        <text>Release of an N-terminal amino acid, Xaa-|-Yaa-, in which Xaa is preferably Leu, but may be other amino acids including Pro although not Arg or Lys, and Yaa may be Pro. Amino acid amides and methyl esters are also readily hydrolyzed, but rates on arylamides are exceedingly low.</text>
        <dbReference type="EC" id="3.4.11.1"/>
    </reaction>
</comment>
<dbReference type="Gene3D" id="3.40.630.10">
    <property type="entry name" value="Zn peptidases"/>
    <property type="match status" value="1"/>
</dbReference>
<evidence type="ECO:0000256" key="6">
    <source>
        <dbReference type="ARBA" id="ARBA00022801"/>
    </source>
</evidence>
<organism evidence="10 11">
    <name type="scientific">Billgrantia campisalis</name>
    <dbReference type="NCBI Taxonomy" id="74661"/>
    <lineage>
        <taxon>Bacteria</taxon>
        <taxon>Pseudomonadati</taxon>
        <taxon>Pseudomonadota</taxon>
        <taxon>Gammaproteobacteria</taxon>
        <taxon>Oceanospirillales</taxon>
        <taxon>Halomonadaceae</taxon>
        <taxon>Billgrantia</taxon>
    </lineage>
</organism>
<feature type="domain" description="Cytosol aminopeptidase" evidence="9">
    <location>
        <begin position="349"/>
        <end position="356"/>
    </location>
</feature>
<protein>
    <recommendedName>
        <fullName evidence="8">Probable cytosol aminopeptidase</fullName>
        <ecNumber evidence="8">3.4.11.1</ecNumber>
    </recommendedName>
    <alternativeName>
        <fullName evidence="8">Leucine aminopeptidase</fullName>
        <shortName evidence="8">LAP</shortName>
        <ecNumber evidence="8">3.4.11.10</ecNumber>
    </alternativeName>
    <alternativeName>
        <fullName evidence="8">Leucyl aminopeptidase</fullName>
    </alternativeName>
</protein>
<evidence type="ECO:0000256" key="3">
    <source>
        <dbReference type="ARBA" id="ARBA00009528"/>
    </source>
</evidence>
<dbReference type="GO" id="GO:0004177">
    <property type="term" value="F:aminopeptidase activity"/>
    <property type="evidence" value="ECO:0007669"/>
    <property type="project" value="UniProtKB-KW"/>
</dbReference>
<keyword evidence="8" id="KW-0963">Cytoplasm</keyword>
<dbReference type="InterPro" id="IPR023042">
    <property type="entry name" value="Peptidase_M17_leu_NH2_pept"/>
</dbReference>
<dbReference type="InterPro" id="IPR008283">
    <property type="entry name" value="Peptidase_M17_N"/>
</dbReference>
<comment type="cofactor">
    <cofactor evidence="8">
        <name>Mn(2+)</name>
        <dbReference type="ChEBI" id="CHEBI:29035"/>
    </cofactor>
    <text evidence="8">Binds 2 manganese ions per subunit.</text>
</comment>
<evidence type="ECO:0000256" key="5">
    <source>
        <dbReference type="ARBA" id="ARBA00022670"/>
    </source>
</evidence>
<dbReference type="SUPFAM" id="SSF53187">
    <property type="entry name" value="Zn-dependent exopeptidases"/>
    <property type="match status" value="1"/>
</dbReference>
<evidence type="ECO:0000256" key="7">
    <source>
        <dbReference type="ARBA" id="ARBA00023211"/>
    </source>
</evidence>
<dbReference type="PANTHER" id="PTHR11963:SF23">
    <property type="entry name" value="CYTOSOL AMINOPEPTIDASE"/>
    <property type="match status" value="1"/>
</dbReference>
<evidence type="ECO:0000256" key="2">
    <source>
        <dbReference type="ARBA" id="ARBA00000967"/>
    </source>
</evidence>
<evidence type="ECO:0000256" key="8">
    <source>
        <dbReference type="HAMAP-Rule" id="MF_00181"/>
    </source>
</evidence>